<dbReference type="HOGENOM" id="CLU_053345_0_0_9"/>
<evidence type="ECO:0000256" key="3">
    <source>
        <dbReference type="ARBA" id="ARBA00022544"/>
    </source>
</evidence>
<feature type="chain" id="PRO_5039681361" description="Spore cortex-lytic enzyme" evidence="9">
    <location>
        <begin position="33"/>
        <end position="234"/>
    </location>
</feature>
<dbReference type="GO" id="GO:0009847">
    <property type="term" value="P:spore germination"/>
    <property type="evidence" value="ECO:0007669"/>
    <property type="project" value="UniProtKB-UniRule"/>
</dbReference>
<accession>F0T2D7</accession>
<dbReference type="OrthoDB" id="9785345at2"/>
<dbReference type="GO" id="GO:0016787">
    <property type="term" value="F:hydrolase activity"/>
    <property type="evidence" value="ECO:0007669"/>
    <property type="project" value="UniProtKB-KW"/>
</dbReference>
<comment type="similarity">
    <text evidence="1">Belongs to the SleB family.</text>
</comment>
<dbReference type="eggNOG" id="COG3773">
    <property type="taxonomic scope" value="Bacteria"/>
</dbReference>
<dbReference type="GO" id="GO:0030435">
    <property type="term" value="P:sporulation resulting in formation of a cellular spore"/>
    <property type="evidence" value="ECO:0007669"/>
    <property type="project" value="UniProtKB-KW"/>
</dbReference>
<keyword evidence="13" id="KW-1185">Reference proteome</keyword>
<dbReference type="InterPro" id="IPR036366">
    <property type="entry name" value="PGBDSf"/>
</dbReference>
<feature type="domain" description="Peptidoglycan binding-like" evidence="10">
    <location>
        <begin position="44"/>
        <end position="99"/>
    </location>
</feature>
<organism evidence="12 13">
    <name type="scientific">Syntrophobotulus glycolicus (strain DSM 8271 / FlGlyR)</name>
    <dbReference type="NCBI Taxonomy" id="645991"/>
    <lineage>
        <taxon>Bacteria</taxon>
        <taxon>Bacillati</taxon>
        <taxon>Bacillota</taxon>
        <taxon>Clostridia</taxon>
        <taxon>Eubacteriales</taxon>
        <taxon>Desulfitobacteriaceae</taxon>
        <taxon>Syntrophobotulus</taxon>
    </lineage>
</organism>
<protein>
    <recommendedName>
        <fullName evidence="2 8">Spore cortex-lytic enzyme</fullName>
    </recommendedName>
</protein>
<evidence type="ECO:0000259" key="10">
    <source>
        <dbReference type="Pfam" id="PF01471"/>
    </source>
</evidence>
<evidence type="ECO:0000256" key="7">
    <source>
        <dbReference type="ARBA" id="ARBA00023316"/>
    </source>
</evidence>
<dbReference type="KEGG" id="sgy:Sgly_3302"/>
<sequence>MKFKGNDEKLLPARIIAVALVLCLSLSVAANAALGDTVLKEGSSGQEVKSLQKKLSQLGYSVGAIDGKFGSATEQALKRFQKNRGIKTDGIFGDETAKELNRVSGESKNAGGKAVGYKSSDLNLLARAVYSEARGEPYIGQVAVAAVIMNRMQSSLFPKSIPDIIYQPGAFSAVADGQINLPADEQATKACKEAINGYDPTHGALYYFNPDKTSNKFIWSRPQIMKLGDHIFTR</sequence>
<evidence type="ECO:0000256" key="4">
    <source>
        <dbReference type="ARBA" id="ARBA00022729"/>
    </source>
</evidence>
<dbReference type="Gene3D" id="1.10.10.2520">
    <property type="entry name" value="Cell wall hydrolase SleB, domain 1"/>
    <property type="match status" value="1"/>
</dbReference>
<dbReference type="Pfam" id="PF07486">
    <property type="entry name" value="Hydrolase_2"/>
    <property type="match status" value="1"/>
</dbReference>
<keyword evidence="4 9" id="KW-0732">Signal</keyword>
<keyword evidence="7" id="KW-0961">Cell wall biogenesis/degradation</keyword>
<dbReference type="AlphaFoldDB" id="F0T2D7"/>
<evidence type="ECO:0000256" key="6">
    <source>
        <dbReference type="ARBA" id="ARBA00022969"/>
    </source>
</evidence>
<name>F0T2D7_SYNGF</name>
<dbReference type="RefSeq" id="WP_013626290.1">
    <property type="nucleotide sequence ID" value="NC_015172.1"/>
</dbReference>
<evidence type="ECO:0000256" key="8">
    <source>
        <dbReference type="NCBIfam" id="TIGR02869"/>
    </source>
</evidence>
<evidence type="ECO:0000313" key="13">
    <source>
        <dbReference type="Proteomes" id="UP000007488"/>
    </source>
</evidence>
<gene>
    <name evidence="12" type="ordered locus">Sgly_3302</name>
</gene>
<feature type="domain" description="Cell wall hydrolase SleB" evidence="11">
    <location>
        <begin position="135"/>
        <end position="232"/>
    </location>
</feature>
<dbReference type="InterPro" id="IPR042047">
    <property type="entry name" value="SleB_dom1"/>
</dbReference>
<evidence type="ECO:0000256" key="2">
    <source>
        <dbReference type="ARBA" id="ARBA00018364"/>
    </source>
</evidence>
<keyword evidence="6" id="KW-0749">Sporulation</keyword>
<dbReference type="eggNOG" id="COG3409">
    <property type="taxonomic scope" value="Bacteria"/>
</dbReference>
<dbReference type="STRING" id="645991.Sgly_3302"/>
<dbReference type="SUPFAM" id="SSF47090">
    <property type="entry name" value="PGBD-like"/>
    <property type="match status" value="1"/>
</dbReference>
<proteinExistence type="inferred from homology"/>
<dbReference type="InterPro" id="IPR011105">
    <property type="entry name" value="Cell_wall_hydrolase_SleB"/>
</dbReference>
<dbReference type="Proteomes" id="UP000007488">
    <property type="component" value="Chromosome"/>
</dbReference>
<dbReference type="InterPro" id="IPR002477">
    <property type="entry name" value="Peptidoglycan-bd-like"/>
</dbReference>
<reference evidence="13" key="2">
    <citation type="submission" date="2011-02" db="EMBL/GenBank/DDBJ databases">
        <title>The complete genome of Syntrophobotulus glycolicus DSM 8271.</title>
        <authorList>
            <person name="Lucas S."/>
            <person name="Copeland A."/>
            <person name="Lapidus A."/>
            <person name="Bruce D."/>
            <person name="Goodwin L."/>
            <person name="Pitluck S."/>
            <person name="Kyrpides N."/>
            <person name="Mavromatis K."/>
            <person name="Pagani I."/>
            <person name="Ivanova N."/>
            <person name="Mikhailova N."/>
            <person name="Chertkov O."/>
            <person name="Held B."/>
            <person name="Detter J.C."/>
            <person name="Tapia R."/>
            <person name="Han C."/>
            <person name="Land M."/>
            <person name="Hauser L."/>
            <person name="Markowitz V."/>
            <person name="Cheng J.-F."/>
            <person name="Hugenholtz P."/>
            <person name="Woyke T."/>
            <person name="Wu D."/>
            <person name="Spring S."/>
            <person name="Schroeder M."/>
            <person name="Brambilla E."/>
            <person name="Klenk H.-P."/>
            <person name="Eisen J.A."/>
        </authorList>
    </citation>
    <scope>NUCLEOTIDE SEQUENCE [LARGE SCALE GENOMIC DNA]</scope>
    <source>
        <strain evidence="13">DSM 8271 / FlGlyR</strain>
    </source>
</reference>
<dbReference type="Pfam" id="PF01471">
    <property type="entry name" value="PG_binding_1"/>
    <property type="match status" value="1"/>
</dbReference>
<keyword evidence="5" id="KW-0378">Hydrolase</keyword>
<dbReference type="InterPro" id="IPR036365">
    <property type="entry name" value="PGBD-like_sf"/>
</dbReference>
<dbReference type="GO" id="GO:0071555">
    <property type="term" value="P:cell wall organization"/>
    <property type="evidence" value="ECO:0007669"/>
    <property type="project" value="UniProtKB-KW"/>
</dbReference>
<evidence type="ECO:0000256" key="1">
    <source>
        <dbReference type="ARBA" id="ARBA00007010"/>
    </source>
</evidence>
<evidence type="ECO:0000259" key="11">
    <source>
        <dbReference type="Pfam" id="PF07486"/>
    </source>
</evidence>
<evidence type="ECO:0000313" key="12">
    <source>
        <dbReference type="EMBL" id="ADY57565.1"/>
    </source>
</evidence>
<keyword evidence="3" id="KW-0309">Germination</keyword>
<dbReference type="InterPro" id="IPR014224">
    <property type="entry name" value="Spore_cortex_SleB"/>
</dbReference>
<dbReference type="Gene3D" id="1.10.101.10">
    <property type="entry name" value="PGBD-like superfamily/PGBD"/>
    <property type="match status" value="1"/>
</dbReference>
<dbReference type="NCBIfam" id="TIGR02869">
    <property type="entry name" value="spore_SleB"/>
    <property type="match status" value="1"/>
</dbReference>
<dbReference type="Gene3D" id="6.20.240.60">
    <property type="match status" value="1"/>
</dbReference>
<evidence type="ECO:0000256" key="5">
    <source>
        <dbReference type="ARBA" id="ARBA00022801"/>
    </source>
</evidence>
<dbReference type="EMBL" id="CP002547">
    <property type="protein sequence ID" value="ADY57565.1"/>
    <property type="molecule type" value="Genomic_DNA"/>
</dbReference>
<feature type="signal peptide" evidence="9">
    <location>
        <begin position="1"/>
        <end position="32"/>
    </location>
</feature>
<reference evidence="12 13" key="1">
    <citation type="journal article" date="2011" name="Stand. Genomic Sci.">
        <title>Complete genome sequence of Syntrophobotulus glycolicus type strain (FlGlyR).</title>
        <authorList>
            <person name="Han C."/>
            <person name="Mwirichia R."/>
            <person name="Chertkov O."/>
            <person name="Held B."/>
            <person name="Lapidus A."/>
            <person name="Nolan M."/>
            <person name="Lucas S."/>
            <person name="Hammon N."/>
            <person name="Deshpande S."/>
            <person name="Cheng J.F."/>
            <person name="Tapia R."/>
            <person name="Goodwin L."/>
            <person name="Pitluck S."/>
            <person name="Huntemann M."/>
            <person name="Liolios K."/>
            <person name="Ivanova N."/>
            <person name="Pagani I."/>
            <person name="Mavromatis K."/>
            <person name="Ovchinikova G."/>
            <person name="Pati A."/>
            <person name="Chen A."/>
            <person name="Palaniappan K."/>
            <person name="Land M."/>
            <person name="Hauser L."/>
            <person name="Brambilla E.M."/>
            <person name="Rohde M."/>
            <person name="Spring S."/>
            <person name="Sikorski J."/>
            <person name="Goker M."/>
            <person name="Woyke T."/>
            <person name="Bristow J."/>
            <person name="Eisen J.A."/>
            <person name="Markowitz V."/>
            <person name="Hugenholtz P."/>
            <person name="Kyrpides N.C."/>
            <person name="Klenk H.P."/>
            <person name="Detter J.C."/>
        </authorList>
    </citation>
    <scope>NUCLEOTIDE SEQUENCE [LARGE SCALE GENOMIC DNA]</scope>
    <source>
        <strain evidence="13">DSM 8271 / FlGlyR</strain>
    </source>
</reference>
<evidence type="ECO:0000256" key="9">
    <source>
        <dbReference type="SAM" id="SignalP"/>
    </source>
</evidence>